<protein>
    <recommendedName>
        <fullName evidence="5">Radical SAM core domain-containing protein</fullName>
    </recommendedName>
</protein>
<dbReference type="InterPro" id="IPR058240">
    <property type="entry name" value="rSAM_sf"/>
</dbReference>
<dbReference type="AlphaFoldDB" id="A0A1G2DZ34"/>
<reference evidence="6 7" key="1">
    <citation type="journal article" date="2016" name="Nat. Commun.">
        <title>Thousands of microbial genomes shed light on interconnected biogeochemical processes in an aquifer system.</title>
        <authorList>
            <person name="Anantharaman K."/>
            <person name="Brown C.T."/>
            <person name="Hug L.A."/>
            <person name="Sharon I."/>
            <person name="Castelle C.J."/>
            <person name="Probst A.J."/>
            <person name="Thomas B.C."/>
            <person name="Singh A."/>
            <person name="Wilkins M.J."/>
            <person name="Karaoz U."/>
            <person name="Brodie E.L."/>
            <person name="Williams K.H."/>
            <person name="Hubbard S.S."/>
            <person name="Banfield J.F."/>
        </authorList>
    </citation>
    <scope>NUCLEOTIDE SEQUENCE [LARGE SCALE GENOMIC DNA]</scope>
</reference>
<feature type="domain" description="Radical SAM core" evidence="5">
    <location>
        <begin position="5"/>
        <end position="91"/>
    </location>
</feature>
<dbReference type="Proteomes" id="UP000176662">
    <property type="component" value="Unassembled WGS sequence"/>
</dbReference>
<keyword evidence="3" id="KW-0408">Iron</keyword>
<keyword evidence="2" id="KW-0479">Metal-binding</keyword>
<dbReference type="InterPro" id="IPR007197">
    <property type="entry name" value="rSAM"/>
</dbReference>
<dbReference type="GO" id="GO:0051536">
    <property type="term" value="F:iron-sulfur cluster binding"/>
    <property type="evidence" value="ECO:0007669"/>
    <property type="project" value="UniProtKB-KW"/>
</dbReference>
<keyword evidence="4" id="KW-0411">Iron-sulfur</keyword>
<dbReference type="GO" id="GO:0003824">
    <property type="term" value="F:catalytic activity"/>
    <property type="evidence" value="ECO:0007669"/>
    <property type="project" value="InterPro"/>
</dbReference>
<evidence type="ECO:0000256" key="2">
    <source>
        <dbReference type="ARBA" id="ARBA00022723"/>
    </source>
</evidence>
<dbReference type="Pfam" id="PF04055">
    <property type="entry name" value="Radical_SAM"/>
    <property type="match status" value="1"/>
</dbReference>
<evidence type="ECO:0000256" key="1">
    <source>
        <dbReference type="ARBA" id="ARBA00022691"/>
    </source>
</evidence>
<dbReference type="SUPFAM" id="SSF102114">
    <property type="entry name" value="Radical SAM enzymes"/>
    <property type="match status" value="1"/>
</dbReference>
<sequence>MPDFIKKIKKLGYLVKLDTNGSNPKMIKKLIDDGLIDYVAMDIKSSFGKYDKATGIKANLDDIKESIAIIKNSNLDYEFRMTVVPSLHEKEDVIQAVKEIGKAKKFFLQNFRPEKTINPEFEKIKPYSEDFLSAIRDEISEFFDICQVRG</sequence>
<proteinExistence type="predicted"/>
<organism evidence="6 7">
    <name type="scientific">Candidatus Nealsonbacteria bacterium RBG_13_38_11</name>
    <dbReference type="NCBI Taxonomy" id="1801662"/>
    <lineage>
        <taxon>Bacteria</taxon>
        <taxon>Candidatus Nealsoniibacteriota</taxon>
    </lineage>
</organism>
<dbReference type="EMBL" id="MHLX01000044">
    <property type="protein sequence ID" value="OGZ18280.1"/>
    <property type="molecule type" value="Genomic_DNA"/>
</dbReference>
<dbReference type="InterPro" id="IPR013785">
    <property type="entry name" value="Aldolase_TIM"/>
</dbReference>
<evidence type="ECO:0000259" key="5">
    <source>
        <dbReference type="Pfam" id="PF04055"/>
    </source>
</evidence>
<keyword evidence="1" id="KW-0949">S-adenosyl-L-methionine</keyword>
<evidence type="ECO:0000313" key="6">
    <source>
        <dbReference type="EMBL" id="OGZ18280.1"/>
    </source>
</evidence>
<gene>
    <name evidence="6" type="ORF">A2Z68_00595</name>
</gene>
<evidence type="ECO:0000313" key="7">
    <source>
        <dbReference type="Proteomes" id="UP000176662"/>
    </source>
</evidence>
<comment type="caution">
    <text evidence="6">The sequence shown here is derived from an EMBL/GenBank/DDBJ whole genome shotgun (WGS) entry which is preliminary data.</text>
</comment>
<name>A0A1G2DZ34_9BACT</name>
<accession>A0A1G2DZ34</accession>
<evidence type="ECO:0000256" key="3">
    <source>
        <dbReference type="ARBA" id="ARBA00023004"/>
    </source>
</evidence>
<evidence type="ECO:0000256" key="4">
    <source>
        <dbReference type="ARBA" id="ARBA00023014"/>
    </source>
</evidence>
<dbReference type="Gene3D" id="3.20.20.70">
    <property type="entry name" value="Aldolase class I"/>
    <property type="match status" value="1"/>
</dbReference>
<dbReference type="GO" id="GO:0046872">
    <property type="term" value="F:metal ion binding"/>
    <property type="evidence" value="ECO:0007669"/>
    <property type="project" value="UniProtKB-KW"/>
</dbReference>